<dbReference type="InterPro" id="IPR015797">
    <property type="entry name" value="NUDIX_hydrolase-like_dom_sf"/>
</dbReference>
<evidence type="ECO:0000256" key="1">
    <source>
        <dbReference type="ARBA" id="ARBA00005582"/>
    </source>
</evidence>
<feature type="domain" description="Nudix hydrolase" evidence="2">
    <location>
        <begin position="182"/>
        <end position="316"/>
    </location>
</feature>
<dbReference type="PANTHER" id="PTHR43736:SF1">
    <property type="entry name" value="DIHYDRONEOPTERIN TRIPHOSPHATE DIPHOSPHATASE"/>
    <property type="match status" value="1"/>
</dbReference>
<dbReference type="Pfam" id="PF00293">
    <property type="entry name" value="NUDIX"/>
    <property type="match status" value="1"/>
</dbReference>
<dbReference type="PANTHER" id="PTHR43736">
    <property type="entry name" value="ADP-RIBOSE PYROPHOSPHATASE"/>
    <property type="match status" value="1"/>
</dbReference>
<evidence type="ECO:0000259" key="2">
    <source>
        <dbReference type="PROSITE" id="PS51462"/>
    </source>
</evidence>
<dbReference type="RefSeq" id="WP_382057573.1">
    <property type="nucleotide sequence ID" value="NZ_JBHSJE010000019.1"/>
</dbReference>
<gene>
    <name evidence="3" type="ORF">ACFPL4_35350</name>
</gene>
<organism evidence="3 4">
    <name type="scientific">Streptomyces atroolivaceus</name>
    <dbReference type="NCBI Taxonomy" id="66869"/>
    <lineage>
        <taxon>Bacteria</taxon>
        <taxon>Bacillati</taxon>
        <taxon>Actinomycetota</taxon>
        <taxon>Actinomycetes</taxon>
        <taxon>Kitasatosporales</taxon>
        <taxon>Streptomycetaceae</taxon>
        <taxon>Streptomyces</taxon>
    </lineage>
</organism>
<reference evidence="4" key="1">
    <citation type="journal article" date="2019" name="Int. J. Syst. Evol. Microbiol.">
        <title>The Global Catalogue of Microorganisms (GCM) 10K type strain sequencing project: providing services to taxonomists for standard genome sequencing and annotation.</title>
        <authorList>
            <consortium name="The Broad Institute Genomics Platform"/>
            <consortium name="The Broad Institute Genome Sequencing Center for Infectious Disease"/>
            <person name="Wu L."/>
            <person name="Ma J."/>
        </authorList>
    </citation>
    <scope>NUCLEOTIDE SEQUENCE [LARGE SCALE GENOMIC DNA]</scope>
    <source>
        <strain evidence="4">ICMP 257</strain>
    </source>
</reference>
<dbReference type="EMBL" id="JBHSJE010000019">
    <property type="protein sequence ID" value="MFC4983550.1"/>
    <property type="molecule type" value="Genomic_DNA"/>
</dbReference>
<evidence type="ECO:0000313" key="4">
    <source>
        <dbReference type="Proteomes" id="UP001595908"/>
    </source>
</evidence>
<dbReference type="Proteomes" id="UP001595908">
    <property type="component" value="Unassembled WGS sequence"/>
</dbReference>
<protein>
    <submittedName>
        <fullName evidence="3">NUDIX domain-containing protein</fullName>
    </submittedName>
</protein>
<dbReference type="CDD" id="cd03674">
    <property type="entry name" value="NUDIX_Hydrolase"/>
    <property type="match status" value="1"/>
</dbReference>
<dbReference type="PROSITE" id="PS51462">
    <property type="entry name" value="NUDIX"/>
    <property type="match status" value="1"/>
</dbReference>
<accession>A0ABV9VN60</accession>
<dbReference type="GeneID" id="300273100"/>
<name>A0ABV9VN60_STRAZ</name>
<comment type="similarity">
    <text evidence="1">Belongs to the Nudix hydrolase family.</text>
</comment>
<proteinExistence type="inferred from homology"/>
<dbReference type="Gene3D" id="3.90.79.10">
    <property type="entry name" value="Nucleoside Triphosphate Pyrophosphohydrolase"/>
    <property type="match status" value="1"/>
</dbReference>
<keyword evidence="4" id="KW-1185">Reference proteome</keyword>
<evidence type="ECO:0000313" key="3">
    <source>
        <dbReference type="EMBL" id="MFC4983550.1"/>
    </source>
</evidence>
<sequence length="316" mass="34617">MSPRSSWASAWASTVLVGEDFAHLRNGAYIATVTSSEDELDLNGLPEVYTRTTVGDHVTRYQTTGHYFYLANRGNAVNFIHGASVGPFIFLIQAEILAAIRMLTRGDLAPGHPRSPRGRPRRHRGDLAQLLQQVITMTITADHIRTTLTAYLDQHPEAKPELGVVLGLIDDGDDLTSRKTVPGHVTAGAILIGADQRVLHIHHLATGKWLLPGGHIEPSDHTLLQAAGRELTEETGIPAHVVTPHSETPLHIDIHPIDANPAKNEPAHQHFDFRFLFHTTATIGDLQTEEVSDAAWRNAGEFTDPQLRKHVVDAIG</sequence>
<dbReference type="SUPFAM" id="SSF55811">
    <property type="entry name" value="Nudix"/>
    <property type="match status" value="1"/>
</dbReference>
<dbReference type="InterPro" id="IPR000086">
    <property type="entry name" value="NUDIX_hydrolase_dom"/>
</dbReference>
<comment type="caution">
    <text evidence="3">The sequence shown here is derived from an EMBL/GenBank/DDBJ whole genome shotgun (WGS) entry which is preliminary data.</text>
</comment>